<dbReference type="OrthoDB" id="9812943at2"/>
<comment type="subcellular location">
    <subcellularLocation>
        <location evidence="5">Cytoplasm</location>
    </subcellularLocation>
</comment>
<dbReference type="HAMAP" id="MF_00376">
    <property type="entry name" value="Dephospho_CoA_kinase"/>
    <property type="match status" value="1"/>
</dbReference>
<gene>
    <name evidence="5" type="primary">coaE</name>
    <name evidence="7" type="ORF">Rain11_1650</name>
</gene>
<comment type="caution">
    <text evidence="7">The sequence shown here is derived from an EMBL/GenBank/DDBJ whole genome shotgun (WGS) entry which is preliminary data.</text>
</comment>
<dbReference type="EMBL" id="NKXO01000024">
    <property type="protein sequence ID" value="PKQ68583.1"/>
    <property type="molecule type" value="Genomic_DNA"/>
</dbReference>
<dbReference type="GO" id="GO:0015937">
    <property type="term" value="P:coenzyme A biosynthetic process"/>
    <property type="evidence" value="ECO:0007669"/>
    <property type="project" value="UniProtKB-UniRule"/>
</dbReference>
<dbReference type="InterPro" id="IPR027417">
    <property type="entry name" value="P-loop_NTPase"/>
</dbReference>
<dbReference type="RefSeq" id="WP_101358918.1">
    <property type="nucleotide sequence ID" value="NZ_NKXO01000024.1"/>
</dbReference>
<keyword evidence="8" id="KW-1185">Reference proteome</keyword>
<dbReference type="Proteomes" id="UP000233387">
    <property type="component" value="Unassembled WGS sequence"/>
</dbReference>
<keyword evidence="5" id="KW-0808">Transferase</keyword>
<keyword evidence="2 5" id="KW-0547">Nucleotide-binding</keyword>
<dbReference type="AlphaFoldDB" id="A0A2N3IEC3"/>
<keyword evidence="5 7" id="KW-0418">Kinase</keyword>
<comment type="function">
    <text evidence="5">Catalyzes the phosphorylation of the 3'-hydroxyl group of dephosphocoenzyme A to form coenzyme A.</text>
</comment>
<evidence type="ECO:0000256" key="3">
    <source>
        <dbReference type="ARBA" id="ARBA00022840"/>
    </source>
</evidence>
<dbReference type="NCBIfam" id="TIGR00152">
    <property type="entry name" value="dephospho-CoA kinase"/>
    <property type="match status" value="1"/>
</dbReference>
<feature type="binding site" evidence="5">
    <location>
        <begin position="14"/>
        <end position="19"/>
    </location>
    <ligand>
        <name>ATP</name>
        <dbReference type="ChEBI" id="CHEBI:30616"/>
    </ligand>
</feature>
<dbReference type="Gene3D" id="3.40.50.300">
    <property type="entry name" value="P-loop containing nucleotide triphosphate hydrolases"/>
    <property type="match status" value="1"/>
</dbReference>
<dbReference type="PROSITE" id="PS51219">
    <property type="entry name" value="DPCK"/>
    <property type="match status" value="1"/>
</dbReference>
<evidence type="ECO:0000256" key="1">
    <source>
        <dbReference type="ARBA" id="ARBA00009018"/>
    </source>
</evidence>
<comment type="catalytic activity">
    <reaction evidence="5">
        <text>3'-dephospho-CoA + ATP = ADP + CoA + H(+)</text>
        <dbReference type="Rhea" id="RHEA:18245"/>
        <dbReference type="ChEBI" id="CHEBI:15378"/>
        <dbReference type="ChEBI" id="CHEBI:30616"/>
        <dbReference type="ChEBI" id="CHEBI:57287"/>
        <dbReference type="ChEBI" id="CHEBI:57328"/>
        <dbReference type="ChEBI" id="CHEBI:456216"/>
        <dbReference type="EC" id="2.7.1.24"/>
    </reaction>
</comment>
<proteinExistence type="inferred from homology"/>
<keyword evidence="5" id="KW-0963">Cytoplasm</keyword>
<sequence length="200" mass="22613">MIKPLQIGITGGIGSGKSTVARIFQVLGIPVYDADSRAKAVMIQNDSLKKAIITNFGENAYLADGSLNRRFLAEQVFSDGEKTKLINSLVHPAVAQDYEQWLAHQQSTPYVIREAALMIESGAYRSLDKLIVVTAPEELRLQRIRTRDPQRSEAEIRGIIAKQMPEDEKLKFADFIIYNDEKHSLIEQVWALHKNFLQIF</sequence>
<comment type="pathway">
    <text evidence="5">Cofactor biosynthesis; coenzyme A biosynthesis; CoA from (R)-pantothenate: step 5/5.</text>
</comment>
<keyword evidence="4 5" id="KW-0173">Coenzyme A biosynthesis</keyword>
<name>A0A2N3IEC3_9BACT</name>
<dbReference type="PANTHER" id="PTHR10695">
    <property type="entry name" value="DEPHOSPHO-COA KINASE-RELATED"/>
    <property type="match status" value="1"/>
</dbReference>
<comment type="similarity">
    <text evidence="1 5">Belongs to the CoaE family.</text>
</comment>
<keyword evidence="3 5" id="KW-0067">ATP-binding</keyword>
<dbReference type="SUPFAM" id="SSF52540">
    <property type="entry name" value="P-loop containing nucleoside triphosphate hydrolases"/>
    <property type="match status" value="1"/>
</dbReference>
<evidence type="ECO:0000256" key="5">
    <source>
        <dbReference type="HAMAP-Rule" id="MF_00376"/>
    </source>
</evidence>
<dbReference type="Pfam" id="PF01121">
    <property type="entry name" value="CoaE"/>
    <property type="match status" value="1"/>
</dbReference>
<dbReference type="GO" id="GO:0005524">
    <property type="term" value="F:ATP binding"/>
    <property type="evidence" value="ECO:0007669"/>
    <property type="project" value="UniProtKB-UniRule"/>
</dbReference>
<accession>A0A2N3IEC3</accession>
<dbReference type="CDD" id="cd02022">
    <property type="entry name" value="DPCK"/>
    <property type="match status" value="1"/>
</dbReference>
<dbReference type="UniPathway" id="UPA00241">
    <property type="reaction ID" value="UER00356"/>
</dbReference>
<reference evidence="7 8" key="1">
    <citation type="submission" date="2017-06" db="EMBL/GenBank/DDBJ databases">
        <title>Raineya orbicola gen. nov., sp. nov. a slightly thermophilic bacterium of the phylum Bacteroidetes and the description of Raineyaceae fam. nov.</title>
        <authorList>
            <person name="Albuquerque L."/>
            <person name="Polonia A.R.M."/>
            <person name="Barroso C."/>
            <person name="Froufe H.J.C."/>
            <person name="Lage O."/>
            <person name="Lobo-Da-Cunha A."/>
            <person name="Egas C."/>
            <person name="Da Costa M.S."/>
        </authorList>
    </citation>
    <scope>NUCLEOTIDE SEQUENCE [LARGE SCALE GENOMIC DNA]</scope>
    <source>
        <strain evidence="7 8">SPSPC-11</strain>
    </source>
</reference>
<dbReference type="EC" id="2.7.1.24" evidence="5 6"/>
<dbReference type="GO" id="GO:0005737">
    <property type="term" value="C:cytoplasm"/>
    <property type="evidence" value="ECO:0007669"/>
    <property type="project" value="UniProtKB-SubCell"/>
</dbReference>
<protein>
    <recommendedName>
        <fullName evidence="5 6">Dephospho-CoA kinase</fullName>
        <ecNumber evidence="5 6">2.7.1.24</ecNumber>
    </recommendedName>
    <alternativeName>
        <fullName evidence="5">Dephosphocoenzyme A kinase</fullName>
    </alternativeName>
</protein>
<dbReference type="GO" id="GO:0004140">
    <property type="term" value="F:dephospho-CoA kinase activity"/>
    <property type="evidence" value="ECO:0007669"/>
    <property type="project" value="UniProtKB-UniRule"/>
</dbReference>
<evidence type="ECO:0000256" key="2">
    <source>
        <dbReference type="ARBA" id="ARBA00022741"/>
    </source>
</evidence>
<organism evidence="7 8">
    <name type="scientific">Raineya orbicola</name>
    <dbReference type="NCBI Taxonomy" id="2016530"/>
    <lineage>
        <taxon>Bacteria</taxon>
        <taxon>Pseudomonadati</taxon>
        <taxon>Bacteroidota</taxon>
        <taxon>Cytophagia</taxon>
        <taxon>Cytophagales</taxon>
        <taxon>Raineyaceae</taxon>
        <taxon>Raineya</taxon>
    </lineage>
</organism>
<evidence type="ECO:0000313" key="8">
    <source>
        <dbReference type="Proteomes" id="UP000233387"/>
    </source>
</evidence>
<evidence type="ECO:0000256" key="4">
    <source>
        <dbReference type="ARBA" id="ARBA00022993"/>
    </source>
</evidence>
<dbReference type="PANTHER" id="PTHR10695:SF46">
    <property type="entry name" value="BIFUNCTIONAL COENZYME A SYNTHASE-RELATED"/>
    <property type="match status" value="1"/>
</dbReference>
<evidence type="ECO:0000256" key="6">
    <source>
        <dbReference type="NCBIfam" id="TIGR00152"/>
    </source>
</evidence>
<evidence type="ECO:0000313" key="7">
    <source>
        <dbReference type="EMBL" id="PKQ68583.1"/>
    </source>
</evidence>
<dbReference type="InterPro" id="IPR001977">
    <property type="entry name" value="Depp_CoAkinase"/>
</dbReference>